<feature type="disulfide bond" evidence="6">
    <location>
        <begin position="1372"/>
        <end position="1382"/>
    </location>
</feature>
<dbReference type="Pfam" id="PF13229">
    <property type="entry name" value="Beta_helix"/>
    <property type="match status" value="1"/>
</dbReference>
<comment type="caution">
    <text evidence="6">Lacks conserved residue(s) required for the propagation of feature annotation.</text>
</comment>
<feature type="disulfide bond" evidence="5">
    <location>
        <begin position="2186"/>
        <end position="2195"/>
    </location>
</feature>
<keyword evidence="4" id="KW-0325">Glycoprotein</keyword>
<dbReference type="InterPro" id="IPR000998">
    <property type="entry name" value="MAM_dom"/>
</dbReference>
<keyword evidence="3 6" id="KW-1015">Disulfide bond</keyword>
<evidence type="ECO:0000256" key="2">
    <source>
        <dbReference type="ARBA" id="ARBA00022737"/>
    </source>
</evidence>
<keyword evidence="1" id="KW-0732">Signal</keyword>
<evidence type="ECO:0000256" key="3">
    <source>
        <dbReference type="ARBA" id="ARBA00023157"/>
    </source>
</evidence>
<dbReference type="SMART" id="SM00181">
    <property type="entry name" value="EGF"/>
    <property type="match status" value="2"/>
</dbReference>
<dbReference type="Gene3D" id="3.10.250.10">
    <property type="entry name" value="SRCR-like domain"/>
    <property type="match status" value="2"/>
</dbReference>
<evidence type="ECO:0000259" key="7">
    <source>
        <dbReference type="PROSITE" id="PS50026"/>
    </source>
</evidence>
<dbReference type="InterPro" id="IPR012334">
    <property type="entry name" value="Pectin_lyas_fold"/>
</dbReference>
<evidence type="ECO:0000259" key="8">
    <source>
        <dbReference type="PROSITE" id="PS50060"/>
    </source>
</evidence>
<name>A0AAD9KKV9_RIDPI</name>
<dbReference type="PANTHER" id="PTHR47653">
    <property type="entry name" value="PROTEIN BARK BEETLE"/>
    <property type="match status" value="1"/>
</dbReference>
<dbReference type="SMART" id="SM00202">
    <property type="entry name" value="SR"/>
    <property type="match status" value="1"/>
</dbReference>
<dbReference type="Gene3D" id="2.160.20.10">
    <property type="entry name" value="Single-stranded right-handed beta-helix, Pectin lyase-like"/>
    <property type="match status" value="2"/>
</dbReference>
<dbReference type="EMBL" id="JAODUO010000884">
    <property type="protein sequence ID" value="KAK2173326.1"/>
    <property type="molecule type" value="Genomic_DNA"/>
</dbReference>
<dbReference type="InterPro" id="IPR053243">
    <property type="entry name" value="SJ_maturation_regulator"/>
</dbReference>
<dbReference type="PROSITE" id="PS50287">
    <property type="entry name" value="SRCR_2"/>
    <property type="match status" value="2"/>
</dbReference>
<proteinExistence type="predicted"/>
<dbReference type="PROSITE" id="PS00420">
    <property type="entry name" value="SRCR_1"/>
    <property type="match status" value="1"/>
</dbReference>
<dbReference type="PANTHER" id="PTHR47653:SF1">
    <property type="entry name" value="DELETED IN MALIGNANT BRAIN TUMORS 1 PROTEIN"/>
    <property type="match status" value="1"/>
</dbReference>
<dbReference type="InterPro" id="IPR016187">
    <property type="entry name" value="CTDL_fold"/>
</dbReference>
<protein>
    <submittedName>
        <fullName evidence="10">Uncharacterized protein</fullName>
    </submittedName>
</protein>
<organism evidence="10 11">
    <name type="scientific">Ridgeia piscesae</name>
    <name type="common">Tubeworm</name>
    <dbReference type="NCBI Taxonomy" id="27915"/>
    <lineage>
        <taxon>Eukaryota</taxon>
        <taxon>Metazoa</taxon>
        <taxon>Spiralia</taxon>
        <taxon>Lophotrochozoa</taxon>
        <taxon>Annelida</taxon>
        <taxon>Polychaeta</taxon>
        <taxon>Sedentaria</taxon>
        <taxon>Canalipalpata</taxon>
        <taxon>Sabellida</taxon>
        <taxon>Siboglinidae</taxon>
        <taxon>Ridgeia</taxon>
    </lineage>
</organism>
<evidence type="ECO:0000313" key="10">
    <source>
        <dbReference type="EMBL" id="KAK2173326.1"/>
    </source>
</evidence>
<evidence type="ECO:0000256" key="1">
    <source>
        <dbReference type="ARBA" id="ARBA00022729"/>
    </source>
</evidence>
<dbReference type="SMART" id="SM00710">
    <property type="entry name" value="PbH1"/>
    <property type="match status" value="19"/>
</dbReference>
<comment type="caution">
    <text evidence="10">The sequence shown here is derived from an EMBL/GenBank/DDBJ whole genome shotgun (WGS) entry which is preliminary data.</text>
</comment>
<keyword evidence="11" id="KW-1185">Reference proteome</keyword>
<evidence type="ECO:0000313" key="11">
    <source>
        <dbReference type="Proteomes" id="UP001209878"/>
    </source>
</evidence>
<dbReference type="GO" id="GO:0045217">
    <property type="term" value="P:cell-cell junction maintenance"/>
    <property type="evidence" value="ECO:0007669"/>
    <property type="project" value="TreeGrafter"/>
</dbReference>
<dbReference type="SUPFAM" id="SSF56487">
    <property type="entry name" value="SRCR-like"/>
    <property type="match status" value="2"/>
</dbReference>
<dbReference type="PROSITE" id="PS50060">
    <property type="entry name" value="MAM_2"/>
    <property type="match status" value="1"/>
</dbReference>
<feature type="domain" description="EGF-like" evidence="7">
    <location>
        <begin position="2162"/>
        <end position="2196"/>
    </location>
</feature>
<evidence type="ECO:0000259" key="9">
    <source>
        <dbReference type="PROSITE" id="PS50287"/>
    </source>
</evidence>
<dbReference type="Gene3D" id="3.10.100.10">
    <property type="entry name" value="Mannose-Binding Protein A, subunit A"/>
    <property type="match status" value="1"/>
</dbReference>
<keyword evidence="2" id="KW-0677">Repeat</keyword>
<feature type="domain" description="MAM" evidence="8">
    <location>
        <begin position="1591"/>
        <end position="1732"/>
    </location>
</feature>
<dbReference type="InterPro" id="IPR000742">
    <property type="entry name" value="EGF"/>
</dbReference>
<dbReference type="Proteomes" id="UP001209878">
    <property type="component" value="Unassembled WGS sequence"/>
</dbReference>
<dbReference type="CDD" id="cd00053">
    <property type="entry name" value="EGF"/>
    <property type="match status" value="1"/>
</dbReference>
<sequence length="2652" mass="292538">MPCRAVPCRAVPCRAVPCRAVPCRAVPCRAVPCRAVPCRARLDLSSWITYTFTFFFPQLFATTPGQVLVFRILSSLGRNHVTIRDGSEATSPVLLVSNPSSDRSKTNPCVTVRTTQEKISIHVRDWSGFDSNYVQMELLSVIPGTLQMQMTGIVAMDNGQEGIYLANQGIPINISDSHLKNNTHGIRLTHCRASSYFTSVTCERNRAKGIYVDTSLWHFSEPSFYVSLVGTKAVDNGEEGIRLEKIEMTVAISDSQLKNNSRGLHLMKCESNCTVRSVTCEGNRRTGIYWDNSVGHLNVTGLIAAGNRNHGLVFDKYDTCSSSVSTQLNIDNSEFRDSLEDGVTVYTTCGVKSVIANSQFHSNNRGIKSQNYNNNNNKIVIERCTFFNQTEISVTVDIQGAATIKNNSFLNNRNVCIDIEKVQKTMSLERNIFTGNSIENPLPLYVQELSTISAAVILRSKISMTLQYNVFKNPDIQFQLATTVEDAEYTIDARYNYWGSVDINDVMNSLLCYPRQRLLAKILYHPYLDSEDDDSYNATSRRYPDVVQGHDIGGIVTDEVELYDTHTPYRVTTDIIVHATGSLLISAGVTLKFESGRGIIVMGTLQVQGSSSNEVIMAAKRPTRHSRMRLLNEQEDGRTVSGVIQIYSFGAWRSVCYRSFYKHEATLKFMCRATGFVGYNDYNSVRNKSLSVRSLPTFLCRSGRFSECEFPADGVANCSGDSILQVTCLRSFWTGIHLAVDARPSVIRNARMYQTNDRQSYAPSCAAIQVDFLHNHVIANVHIADVFYHDSSRGLVVSRVGVSTDPVSFVTVVMSRGKAVESLDSRIVLHDLNVTSTQNSYGTGVYVKPKHPSPAMLRKELIVPFTSVTSVHVTVTESLFLNVGDSLLKRYHDNYYYFRVTTSEGNKLAADVIRGTFSSTCSASTLAFHDGLRNESVAARLTAGPDGELFRTSGAVFEVGVRRPGYSSCMNVVWHVYVYTDIGNFKNSDSVLVALKRNIFVDGHVLTIDGRKDGEQIVWNIANNEFHNMTGRLMQLRGRVNFTSNVIRNITYTGGVLVDIRSATADTWSLVKGNTFERNNNVSSILSLCDNGRLLQNSFLNNHIINSLITCMYSNIPASTQQLVGNTIVNNTASSRFNTYSAAVSMKWPSTAEAHGNTFANPSLTYEVVIQHPTLNTTMSLDFSDNYWGTSDPRVINGRILDGRYTGWSPMIRLSHNDTGQPFDTAETLHGRVDKSLTLRRRTDPYPLSGDLVVPAGVTLTLEAGVTLVLQRTASLFIEGRLEAKGTTDSPVRLQRSANLTQVMPLRLVNGDNEHEGRLEALVGSVWLTFCRTGWTANNSDVACRQLGFGKATSLTEYVGYGDRHLDNTLTCDGSEQDLGHCRYMVIDSCYRRVGLVCSTDGTISGLHISTIDDGSVSILENVVMSDLSGIQVSGTPPVIVNVTLENTTFGLVFVGRGIAKEKDIHMRNLTVRKVRGNGISFFDVTANVTLESVVVTDTARDGIIVKHYSTVTRSDRGAQVGEVKRLTGATAGPRMAGADGTTPKLALRQIDNSGAYTIVVPTSTASSEVSEKTSHLPEERMVITSRRERPLREHVVLTYWCVYVYPDGHYITAGTATSRTSCTDGGPSSSATFESITFLREDNICRISFYHYRDSYRHRSEKLTLYVKTSSGLRYIWSSTLRDQYRRWIDEDVDLTPIDAERFTVVFHARFESWCTNSVGLDNIKFHRCPTEKLVASITLKNVRLDNVPGQAVHVWNTDPEKHNVIWLERMFVNNTGYDATSRPSVQLQLKSAYALIRNCLFNNVTATDSNVISVSFDSDTTSRVSTAKVVQNSFMFCSKGGVVYGNNTGTNNATVRMTKNTIQHNLGDEAHSLVQFNNMSVELEGNFLYNNTGKWTLEIGSDSECNRLPVRAEGNIFWFNAALKHAAQYTVCVNATDVTFRENILNNPTNDYELSTRPTGDVNVTDASIDFANNWWGSGVADFVQDRIRDGRVIEGLPVVTSSPFDKVPPSGLHFSSACPLGWTYHLSSCFFYNVGASTYRQAAVFCQTEKAGVLSSRMPTELKPMVDSFITYEDLDGTKKRSVIWLSNGLDNMRVCPVYPGRETDGSSRMVGESNCDDLHPFICRRASVVRCKNSCFNRGSCVGITCVCFRGWAEDDCSRFHCDDVNQCSGHGTCVGANQCRCLPGWYGRSCSITYCPRFGNCFSCLKEAGCGWCDLGQTCLPGNATGSTFGSCDAWFFHDCVTAGVPGGCSQHISILDCEGRYCNKDVGYANKGTCQQCKDVEHCYSSSSDMSACRTWNETRCPGGVVTPDYDDPSRLENTVFSEKLHVIKPDDSTMYLCSEYDSQSAEYQLLVAAGRLSLKAGDIVASAQAGGIFHKLNEVTHLSHFTMMRGEPATLLDAIQYADFSTDTKIVQIDDAASVEQTPSEELFNDVISGDTPLNDGTVVHVLDDVEVYKCLGRTYATSDSTTSTSFHLAIHVGQASNAVYSVGDVLMSSTSSGFLETVLGVWQTSAGTVVNTTLTGCNNLDVGKLKLSSPLRNTFCVGGDNNPGLLMFDKSTQANLNVGDIVAGRESSAIFAKVLKVSSYESLVIMEVANVESVQNGSALTLLNVGDLTEGSVVRRKRSQIEGQITLTNTFRKGFSLWVS</sequence>
<dbReference type="SUPFAM" id="SSF51126">
    <property type="entry name" value="Pectin lyase-like"/>
    <property type="match status" value="5"/>
</dbReference>
<dbReference type="Pfam" id="PF00530">
    <property type="entry name" value="SRCR"/>
    <property type="match status" value="1"/>
</dbReference>
<dbReference type="InterPro" id="IPR013320">
    <property type="entry name" value="ConA-like_dom_sf"/>
</dbReference>
<dbReference type="InterPro" id="IPR011050">
    <property type="entry name" value="Pectin_lyase_fold/virulence"/>
</dbReference>
<dbReference type="PROSITE" id="PS01186">
    <property type="entry name" value="EGF_2"/>
    <property type="match status" value="1"/>
</dbReference>
<dbReference type="PRINTS" id="PR00258">
    <property type="entry name" value="SPERACTRCPTR"/>
</dbReference>
<keyword evidence="5" id="KW-0245">EGF-like domain</keyword>
<dbReference type="SUPFAM" id="SSF56436">
    <property type="entry name" value="C-type lectin-like"/>
    <property type="match status" value="1"/>
</dbReference>
<dbReference type="InterPro" id="IPR016186">
    <property type="entry name" value="C-type_lectin-like/link_sf"/>
</dbReference>
<dbReference type="GO" id="GO:0016020">
    <property type="term" value="C:membrane"/>
    <property type="evidence" value="ECO:0007669"/>
    <property type="project" value="InterPro"/>
</dbReference>
<dbReference type="PROSITE" id="PS50026">
    <property type="entry name" value="EGF_3"/>
    <property type="match status" value="1"/>
</dbReference>
<feature type="domain" description="SRCR" evidence="9">
    <location>
        <begin position="628"/>
        <end position="729"/>
    </location>
</feature>
<feature type="domain" description="SRCR" evidence="9">
    <location>
        <begin position="1306"/>
        <end position="1399"/>
    </location>
</feature>
<reference evidence="10" key="1">
    <citation type="journal article" date="2023" name="Mol. Biol. Evol.">
        <title>Third-Generation Sequencing Reveals the Adaptive Role of the Epigenome in Three Deep-Sea Polychaetes.</title>
        <authorList>
            <person name="Perez M."/>
            <person name="Aroh O."/>
            <person name="Sun Y."/>
            <person name="Lan Y."/>
            <person name="Juniper S.K."/>
            <person name="Young C.R."/>
            <person name="Angers B."/>
            <person name="Qian P.Y."/>
        </authorList>
    </citation>
    <scope>NUCLEOTIDE SEQUENCE</scope>
    <source>
        <strain evidence="10">R07B-5</strain>
    </source>
</reference>
<dbReference type="InterPro" id="IPR036772">
    <property type="entry name" value="SRCR-like_dom_sf"/>
</dbReference>
<evidence type="ECO:0000256" key="4">
    <source>
        <dbReference type="ARBA" id="ARBA00023180"/>
    </source>
</evidence>
<dbReference type="Gene3D" id="2.60.120.200">
    <property type="match status" value="1"/>
</dbReference>
<dbReference type="SUPFAM" id="SSF49899">
    <property type="entry name" value="Concanavalin A-like lectins/glucanases"/>
    <property type="match status" value="1"/>
</dbReference>
<accession>A0AAD9KKV9</accession>
<dbReference type="PROSITE" id="PS00022">
    <property type="entry name" value="EGF_1"/>
    <property type="match status" value="1"/>
</dbReference>
<dbReference type="InterPro" id="IPR039448">
    <property type="entry name" value="Beta_helix"/>
</dbReference>
<evidence type="ECO:0000256" key="5">
    <source>
        <dbReference type="PROSITE-ProRule" id="PRU00076"/>
    </source>
</evidence>
<evidence type="ECO:0000256" key="6">
    <source>
        <dbReference type="PROSITE-ProRule" id="PRU00196"/>
    </source>
</evidence>
<gene>
    <name evidence="10" type="ORF">NP493_884g04031</name>
</gene>
<dbReference type="Gene3D" id="2.10.25.10">
    <property type="entry name" value="Laminin"/>
    <property type="match status" value="1"/>
</dbReference>
<dbReference type="InterPro" id="IPR006626">
    <property type="entry name" value="PbH1"/>
</dbReference>
<dbReference type="InterPro" id="IPR001190">
    <property type="entry name" value="SRCR"/>
</dbReference>